<dbReference type="AlphaFoldDB" id="A0A921ZTC8"/>
<reference evidence="3" key="2">
    <citation type="submission" date="2020-12" db="EMBL/GenBank/DDBJ databases">
        <authorList>
            <person name="Kanost M."/>
        </authorList>
    </citation>
    <scope>NUCLEOTIDE SEQUENCE</scope>
</reference>
<evidence type="ECO:0000256" key="2">
    <source>
        <dbReference type="SAM" id="SignalP"/>
    </source>
</evidence>
<dbReference type="Proteomes" id="UP000791440">
    <property type="component" value="Unassembled WGS sequence"/>
</dbReference>
<feature type="signal peptide" evidence="2">
    <location>
        <begin position="1"/>
        <end position="18"/>
    </location>
</feature>
<feature type="region of interest" description="Disordered" evidence="1">
    <location>
        <begin position="57"/>
        <end position="99"/>
    </location>
</feature>
<sequence>MNILWCCLVAVLLKTSECAVDVEKTVQQVQSILKANLQLPRLTRDEIIQLMNDIKAEDAKSSTSRQSTEDSGEAKTTTPLNTVENEINPITQTPNSLENIPEIDKDVAVTSIPPSSVEHTTRKAGSTLMVVLPYTPRDGSSLQELYTRPPRVEVVPVAVTPQPVKTLKSNTLLDTLTDNARLANQKKDNFPAELQAFLDAHGLKGTPGQDHFLLPLEGFKPLPPATIVDGNVQLPENILLTYDLISPDALKASNEKLQSLSPNNFLYEPLRPELPFELETASSEIKETSYPYDMPKTRKPKSTDTASYEPIDYDSVKVIPLNKGINPLEDLRAIVENEQIKRQANSTNITENSTTTEEPKNAATDAPDSVPADTDSGASISDLEDSFGGAAPSKPGDSELPPPRKNGFYWMLDWNSFLEVGDGDTKVNIRFEPKLGDPQMFLPVTVP</sequence>
<organism evidence="3 4">
    <name type="scientific">Manduca sexta</name>
    <name type="common">Tobacco hawkmoth</name>
    <name type="synonym">Tobacco hornworm</name>
    <dbReference type="NCBI Taxonomy" id="7130"/>
    <lineage>
        <taxon>Eukaryota</taxon>
        <taxon>Metazoa</taxon>
        <taxon>Ecdysozoa</taxon>
        <taxon>Arthropoda</taxon>
        <taxon>Hexapoda</taxon>
        <taxon>Insecta</taxon>
        <taxon>Pterygota</taxon>
        <taxon>Neoptera</taxon>
        <taxon>Endopterygota</taxon>
        <taxon>Lepidoptera</taxon>
        <taxon>Glossata</taxon>
        <taxon>Ditrysia</taxon>
        <taxon>Bombycoidea</taxon>
        <taxon>Sphingidae</taxon>
        <taxon>Sphinginae</taxon>
        <taxon>Sphingini</taxon>
        <taxon>Manduca</taxon>
    </lineage>
</organism>
<dbReference type="EMBL" id="JH668942">
    <property type="protein sequence ID" value="KAG6463134.1"/>
    <property type="molecule type" value="Genomic_DNA"/>
</dbReference>
<comment type="caution">
    <text evidence="3">The sequence shown here is derived from an EMBL/GenBank/DDBJ whole genome shotgun (WGS) entry which is preliminary data.</text>
</comment>
<evidence type="ECO:0000313" key="4">
    <source>
        <dbReference type="Proteomes" id="UP000791440"/>
    </source>
</evidence>
<name>A0A921ZTC8_MANSE</name>
<reference evidence="3" key="1">
    <citation type="journal article" date="2016" name="Insect Biochem. Mol. Biol.">
        <title>Multifaceted biological insights from a draft genome sequence of the tobacco hornworm moth, Manduca sexta.</title>
        <authorList>
            <person name="Kanost M.R."/>
            <person name="Arrese E.L."/>
            <person name="Cao X."/>
            <person name="Chen Y.R."/>
            <person name="Chellapilla S."/>
            <person name="Goldsmith M.R."/>
            <person name="Grosse-Wilde E."/>
            <person name="Heckel D.G."/>
            <person name="Herndon N."/>
            <person name="Jiang H."/>
            <person name="Papanicolaou A."/>
            <person name="Qu J."/>
            <person name="Soulages J.L."/>
            <person name="Vogel H."/>
            <person name="Walters J."/>
            <person name="Waterhouse R.M."/>
            <person name="Ahn S.J."/>
            <person name="Almeida F.C."/>
            <person name="An C."/>
            <person name="Aqrawi P."/>
            <person name="Bretschneider A."/>
            <person name="Bryant W.B."/>
            <person name="Bucks S."/>
            <person name="Chao H."/>
            <person name="Chevignon G."/>
            <person name="Christen J.M."/>
            <person name="Clarke D.F."/>
            <person name="Dittmer N.T."/>
            <person name="Ferguson L.C.F."/>
            <person name="Garavelou S."/>
            <person name="Gordon K.H.J."/>
            <person name="Gunaratna R.T."/>
            <person name="Han Y."/>
            <person name="Hauser F."/>
            <person name="He Y."/>
            <person name="Heidel-Fischer H."/>
            <person name="Hirsh A."/>
            <person name="Hu Y."/>
            <person name="Jiang H."/>
            <person name="Kalra D."/>
            <person name="Klinner C."/>
            <person name="Konig C."/>
            <person name="Kovar C."/>
            <person name="Kroll A.R."/>
            <person name="Kuwar S.S."/>
            <person name="Lee S.L."/>
            <person name="Lehman R."/>
            <person name="Li K."/>
            <person name="Li Z."/>
            <person name="Liang H."/>
            <person name="Lovelace S."/>
            <person name="Lu Z."/>
            <person name="Mansfield J.H."/>
            <person name="McCulloch K.J."/>
            <person name="Mathew T."/>
            <person name="Morton B."/>
            <person name="Muzny D.M."/>
            <person name="Neunemann D."/>
            <person name="Ongeri F."/>
            <person name="Pauchet Y."/>
            <person name="Pu L.L."/>
            <person name="Pyrousis I."/>
            <person name="Rao X.J."/>
            <person name="Redding A."/>
            <person name="Roesel C."/>
            <person name="Sanchez-Gracia A."/>
            <person name="Schaack S."/>
            <person name="Shukla A."/>
            <person name="Tetreau G."/>
            <person name="Wang Y."/>
            <person name="Xiong G.H."/>
            <person name="Traut W."/>
            <person name="Walsh T.K."/>
            <person name="Worley K.C."/>
            <person name="Wu D."/>
            <person name="Wu W."/>
            <person name="Wu Y.Q."/>
            <person name="Zhang X."/>
            <person name="Zou Z."/>
            <person name="Zucker H."/>
            <person name="Briscoe A.D."/>
            <person name="Burmester T."/>
            <person name="Clem R.J."/>
            <person name="Feyereisen R."/>
            <person name="Grimmelikhuijzen C.J.P."/>
            <person name="Hamodrakas S.J."/>
            <person name="Hansson B.S."/>
            <person name="Huguet E."/>
            <person name="Jermiin L.S."/>
            <person name="Lan Q."/>
            <person name="Lehman H.K."/>
            <person name="Lorenzen M."/>
            <person name="Merzendorfer H."/>
            <person name="Michalopoulos I."/>
            <person name="Morton D.B."/>
            <person name="Muthukrishnan S."/>
            <person name="Oakeshott J.G."/>
            <person name="Palmer W."/>
            <person name="Park Y."/>
            <person name="Passarelli A.L."/>
            <person name="Rozas J."/>
            <person name="Schwartz L.M."/>
            <person name="Smith W."/>
            <person name="Southgate A."/>
            <person name="Vilcinskas A."/>
            <person name="Vogt R."/>
            <person name="Wang P."/>
            <person name="Werren J."/>
            <person name="Yu X.Q."/>
            <person name="Zhou J.J."/>
            <person name="Brown S.J."/>
            <person name="Scherer S.E."/>
            <person name="Richards S."/>
            <person name="Blissard G.W."/>
        </authorList>
    </citation>
    <scope>NUCLEOTIDE SEQUENCE</scope>
</reference>
<proteinExistence type="predicted"/>
<accession>A0A921ZTC8</accession>
<feature type="region of interest" description="Disordered" evidence="1">
    <location>
        <begin position="287"/>
        <end position="308"/>
    </location>
</feature>
<feature type="compositionally biased region" description="Low complexity" evidence="1">
    <location>
        <begin position="345"/>
        <end position="356"/>
    </location>
</feature>
<feature type="compositionally biased region" description="Polar residues" evidence="1">
    <location>
        <begin position="74"/>
        <end position="98"/>
    </location>
</feature>
<evidence type="ECO:0000256" key="1">
    <source>
        <dbReference type="SAM" id="MobiDB-lite"/>
    </source>
</evidence>
<protein>
    <submittedName>
        <fullName evidence="3">Uncharacterized protein</fullName>
    </submittedName>
</protein>
<feature type="chain" id="PRO_5038276606" evidence="2">
    <location>
        <begin position="19"/>
        <end position="447"/>
    </location>
</feature>
<evidence type="ECO:0000313" key="3">
    <source>
        <dbReference type="EMBL" id="KAG6463134.1"/>
    </source>
</evidence>
<dbReference type="EMBL" id="JH668942">
    <property type="protein sequence ID" value="KAG6463135.1"/>
    <property type="molecule type" value="Genomic_DNA"/>
</dbReference>
<feature type="region of interest" description="Disordered" evidence="1">
    <location>
        <begin position="343"/>
        <end position="402"/>
    </location>
</feature>
<keyword evidence="2" id="KW-0732">Signal</keyword>
<keyword evidence="4" id="KW-1185">Reference proteome</keyword>
<gene>
    <name evidence="3" type="ORF">O3G_MSEX013685</name>
</gene>